<dbReference type="InterPro" id="IPR000073">
    <property type="entry name" value="AB_hydrolase_1"/>
</dbReference>
<name>A0AAU9P248_9ASTR</name>
<dbReference type="PANTHER" id="PTHR43689">
    <property type="entry name" value="HYDROLASE"/>
    <property type="match status" value="1"/>
</dbReference>
<dbReference type="GO" id="GO:0016787">
    <property type="term" value="F:hydrolase activity"/>
    <property type="evidence" value="ECO:0007669"/>
    <property type="project" value="UniProtKB-ARBA"/>
</dbReference>
<dbReference type="InterPro" id="IPR029058">
    <property type="entry name" value="AB_hydrolase_fold"/>
</dbReference>
<proteinExistence type="predicted"/>
<evidence type="ECO:0000313" key="4">
    <source>
        <dbReference type="EMBL" id="CAH1444184.1"/>
    </source>
</evidence>
<keyword evidence="2" id="KW-0812">Transmembrane</keyword>
<feature type="region of interest" description="Disordered" evidence="1">
    <location>
        <begin position="82"/>
        <end position="107"/>
    </location>
</feature>
<protein>
    <recommendedName>
        <fullName evidence="3">AB hydrolase-1 domain-containing protein</fullName>
    </recommendedName>
</protein>
<gene>
    <name evidence="4" type="ORF">LVIROSA_LOCUS30045</name>
</gene>
<dbReference type="Proteomes" id="UP001157418">
    <property type="component" value="Unassembled WGS sequence"/>
</dbReference>
<comment type="caution">
    <text evidence="4">The sequence shown here is derived from an EMBL/GenBank/DDBJ whole genome shotgun (WGS) entry which is preliminary data.</text>
</comment>
<evidence type="ECO:0000313" key="5">
    <source>
        <dbReference type="Proteomes" id="UP001157418"/>
    </source>
</evidence>
<dbReference type="SUPFAM" id="SSF53474">
    <property type="entry name" value="alpha/beta-Hydrolases"/>
    <property type="match status" value="1"/>
</dbReference>
<keyword evidence="5" id="KW-1185">Reference proteome</keyword>
<dbReference type="Gene3D" id="3.40.50.1820">
    <property type="entry name" value="alpha/beta hydrolase"/>
    <property type="match status" value="1"/>
</dbReference>
<sequence length="543" mass="60869">MSKIIDQSEFISNCFFIIFGKRKRIEDPGSCNFPNSFHYFSIKPYFDTLLRICSPRFTIHWDSPQIPSFCTFGHSSMAIITEEQDSSNSSAKRPTKKPRLKPPSTAPISSNPNPFTFWFYLTISVSLVTVIFVTISSLSIQQDSKAWFLTLPTNLRHHYSNGRIIKVQATPHSDSIEVFTVRDGPIDSSHNVLIVHGLGCSSYIFSNVVKSLGKKGVHAVALDLPGSGFSDKFVTVVEHKPMGGFGRLVEMYNEIKEKGVFWGFDQLVEQGYVNYDHEENEIRMSKVEHLNAIELGPEEMGRVLRQVIDTMGLKPVDLVLHDSAFGLGANWVAKNLGFVSSVTLLDSTSNQTAFPLWVLKWPVVREVVLGFGFVFQKVIQTCCLKSGGWSDSESHRLLLKGRNGRKSVVGMGKKMNSSFEIAEWGELEGVKDLPMQVLWSEEWVEQGRQVAGVLSQATFVTHSGGRWPQEDTAEQLAESIHEFVSKIPKPIKVAEKKEPIPEHIQEILHEAISNVHHGFSSHDHGHDHDHGYPSGYGLGHEYS</sequence>
<dbReference type="PANTHER" id="PTHR43689:SF8">
    <property type="entry name" value="ALPHA_BETA-HYDROLASES SUPERFAMILY PROTEIN"/>
    <property type="match status" value="1"/>
</dbReference>
<keyword evidence="2" id="KW-0472">Membrane</keyword>
<feature type="compositionally biased region" description="Gly residues" evidence="1">
    <location>
        <begin position="534"/>
        <end position="543"/>
    </location>
</feature>
<dbReference type="Pfam" id="PF00561">
    <property type="entry name" value="Abhydrolase_1"/>
    <property type="match status" value="1"/>
</dbReference>
<feature type="region of interest" description="Disordered" evidence="1">
    <location>
        <begin position="519"/>
        <end position="543"/>
    </location>
</feature>
<evidence type="ECO:0000259" key="3">
    <source>
        <dbReference type="Pfam" id="PF00561"/>
    </source>
</evidence>
<reference evidence="4 5" key="1">
    <citation type="submission" date="2022-01" db="EMBL/GenBank/DDBJ databases">
        <authorList>
            <person name="Xiong W."/>
            <person name="Schranz E."/>
        </authorList>
    </citation>
    <scope>NUCLEOTIDE SEQUENCE [LARGE SCALE GENOMIC DNA]</scope>
</reference>
<evidence type="ECO:0000256" key="1">
    <source>
        <dbReference type="SAM" id="MobiDB-lite"/>
    </source>
</evidence>
<accession>A0AAU9P248</accession>
<dbReference type="EMBL" id="CAKMRJ010005523">
    <property type="protein sequence ID" value="CAH1444184.1"/>
    <property type="molecule type" value="Genomic_DNA"/>
</dbReference>
<feature type="domain" description="AB hydrolase-1" evidence="3">
    <location>
        <begin position="192"/>
        <end position="362"/>
    </location>
</feature>
<keyword evidence="2" id="KW-1133">Transmembrane helix</keyword>
<dbReference type="AlphaFoldDB" id="A0AAU9P248"/>
<evidence type="ECO:0000256" key="2">
    <source>
        <dbReference type="SAM" id="Phobius"/>
    </source>
</evidence>
<feature type="transmembrane region" description="Helical" evidence="2">
    <location>
        <begin position="117"/>
        <end position="140"/>
    </location>
</feature>
<organism evidence="4 5">
    <name type="scientific">Lactuca virosa</name>
    <dbReference type="NCBI Taxonomy" id="75947"/>
    <lineage>
        <taxon>Eukaryota</taxon>
        <taxon>Viridiplantae</taxon>
        <taxon>Streptophyta</taxon>
        <taxon>Embryophyta</taxon>
        <taxon>Tracheophyta</taxon>
        <taxon>Spermatophyta</taxon>
        <taxon>Magnoliopsida</taxon>
        <taxon>eudicotyledons</taxon>
        <taxon>Gunneridae</taxon>
        <taxon>Pentapetalae</taxon>
        <taxon>asterids</taxon>
        <taxon>campanulids</taxon>
        <taxon>Asterales</taxon>
        <taxon>Asteraceae</taxon>
        <taxon>Cichorioideae</taxon>
        <taxon>Cichorieae</taxon>
        <taxon>Lactucinae</taxon>
        <taxon>Lactuca</taxon>
    </lineage>
</organism>
<feature type="compositionally biased region" description="Basic and acidic residues" evidence="1">
    <location>
        <begin position="520"/>
        <end position="531"/>
    </location>
</feature>